<name>A0A521AZX4_9FLAO</name>
<evidence type="ECO:0000313" key="1">
    <source>
        <dbReference type="EMBL" id="SMO40373.1"/>
    </source>
</evidence>
<protein>
    <submittedName>
        <fullName evidence="1">Uncharacterized protein</fullName>
    </submittedName>
</protein>
<dbReference type="Proteomes" id="UP000316916">
    <property type="component" value="Unassembled WGS sequence"/>
</dbReference>
<dbReference type="AlphaFoldDB" id="A0A521AZX4"/>
<evidence type="ECO:0000313" key="2">
    <source>
        <dbReference type="Proteomes" id="UP000316916"/>
    </source>
</evidence>
<gene>
    <name evidence="1" type="ORF">SAMN06265171_101585</name>
</gene>
<accession>A0A521AZX4</accession>
<keyword evidence="2" id="KW-1185">Reference proteome</keyword>
<proteinExistence type="predicted"/>
<reference evidence="1 2" key="1">
    <citation type="submission" date="2017-05" db="EMBL/GenBank/DDBJ databases">
        <authorList>
            <person name="Varghese N."/>
            <person name="Submissions S."/>
        </authorList>
    </citation>
    <scope>NUCLEOTIDE SEQUENCE [LARGE SCALE GENOMIC DNA]</scope>
    <source>
        <strain evidence="1 2">DSM 29371</strain>
    </source>
</reference>
<dbReference type="RefSeq" id="WP_142716623.1">
    <property type="nucleotide sequence ID" value="NZ_FXTC01000001.1"/>
</dbReference>
<dbReference type="EMBL" id="FXTC01000001">
    <property type="protein sequence ID" value="SMO40373.1"/>
    <property type="molecule type" value="Genomic_DNA"/>
</dbReference>
<organism evidence="1 2">
    <name type="scientific">Chryseobacterium rhizoplanae</name>
    <dbReference type="NCBI Taxonomy" id="1609531"/>
    <lineage>
        <taxon>Bacteria</taxon>
        <taxon>Pseudomonadati</taxon>
        <taxon>Bacteroidota</taxon>
        <taxon>Flavobacteriia</taxon>
        <taxon>Flavobacteriales</taxon>
        <taxon>Weeksellaceae</taxon>
        <taxon>Chryseobacterium group</taxon>
        <taxon>Chryseobacterium</taxon>
    </lineage>
</organism>
<sequence length="78" mass="9100">MSKVKTPMMQVLSEIKKMPFTEQNRKTLIERVVNVYLITEKEVIEKAYSDALISKNTSQYEAPDLASSYYENNYSEIE</sequence>